<accession>A0A6J4RIK5</accession>
<proteinExistence type="predicted"/>
<dbReference type="InterPro" id="IPR050523">
    <property type="entry name" value="AKR_Detox_Biosynth"/>
</dbReference>
<dbReference type="PANTHER" id="PTHR43364">
    <property type="entry name" value="NADH-SPECIFIC METHYLGLYOXAL REDUCTASE-RELATED"/>
    <property type="match status" value="1"/>
</dbReference>
<evidence type="ECO:0000259" key="2">
    <source>
        <dbReference type="Pfam" id="PF00248"/>
    </source>
</evidence>
<reference evidence="3" key="1">
    <citation type="submission" date="2020-02" db="EMBL/GenBank/DDBJ databases">
        <authorList>
            <person name="Meier V. D."/>
        </authorList>
    </citation>
    <scope>NUCLEOTIDE SEQUENCE</scope>
    <source>
        <strain evidence="3">AVDCRST_MAG12</strain>
    </source>
</reference>
<dbReference type="Pfam" id="PF00248">
    <property type="entry name" value="Aldo_ket_red"/>
    <property type="match status" value="1"/>
</dbReference>
<name>A0A6J4RIK5_9ACTN</name>
<dbReference type="AlphaFoldDB" id="A0A6J4RIK5"/>
<feature type="non-terminal residue" evidence="3">
    <location>
        <position position="141"/>
    </location>
</feature>
<gene>
    <name evidence="3" type="ORF">AVDCRST_MAG12-1027</name>
</gene>
<dbReference type="Gene3D" id="3.20.20.100">
    <property type="entry name" value="NADP-dependent oxidoreductase domain"/>
    <property type="match status" value="1"/>
</dbReference>
<keyword evidence="1" id="KW-0560">Oxidoreductase</keyword>
<evidence type="ECO:0000256" key="1">
    <source>
        <dbReference type="ARBA" id="ARBA00023002"/>
    </source>
</evidence>
<dbReference type="InterPro" id="IPR023210">
    <property type="entry name" value="NADP_OxRdtase_dom"/>
</dbReference>
<evidence type="ECO:0000313" key="3">
    <source>
        <dbReference type="EMBL" id="CAA9474285.1"/>
    </source>
</evidence>
<dbReference type="GO" id="GO:0016491">
    <property type="term" value="F:oxidoreductase activity"/>
    <property type="evidence" value="ECO:0007669"/>
    <property type="project" value="UniProtKB-KW"/>
</dbReference>
<dbReference type="InterPro" id="IPR036812">
    <property type="entry name" value="NAD(P)_OxRdtase_dom_sf"/>
</dbReference>
<feature type="domain" description="NADP-dependent oxidoreductase" evidence="2">
    <location>
        <begin position="30"/>
        <end position="141"/>
    </location>
</feature>
<dbReference type="PANTHER" id="PTHR43364:SF4">
    <property type="entry name" value="NAD(P)-LINKED OXIDOREDUCTASE SUPERFAMILY PROTEIN"/>
    <property type="match status" value="1"/>
</dbReference>
<dbReference type="EMBL" id="CADCVK010000166">
    <property type="protein sequence ID" value="CAA9474285.1"/>
    <property type="molecule type" value="Genomic_DNA"/>
</dbReference>
<protein>
    <recommendedName>
        <fullName evidence="2">NADP-dependent oxidoreductase domain-containing protein</fullName>
    </recommendedName>
</protein>
<dbReference type="SUPFAM" id="SSF51430">
    <property type="entry name" value="NAD(P)-linked oxidoreductase"/>
    <property type="match status" value="1"/>
</dbReference>
<organism evidence="3">
    <name type="scientific">uncultured Rubrobacteraceae bacterium</name>
    <dbReference type="NCBI Taxonomy" id="349277"/>
    <lineage>
        <taxon>Bacteria</taxon>
        <taxon>Bacillati</taxon>
        <taxon>Actinomycetota</taxon>
        <taxon>Rubrobacteria</taxon>
        <taxon>Rubrobacterales</taxon>
        <taxon>Rubrobacteraceae</taxon>
        <taxon>environmental samples</taxon>
    </lineage>
</organism>
<sequence length="141" mass="15650">MLQLRLLAERIREVRVEYRRLGDTGLMVSELCLGCMTFGREADEEASRGLVARFLEAGGNFVDTADVYTNGVSEEITGRALKGVRDEVVLATKVRFPMGDGPNDVGLSRKHVVQGCEDSLRRLGTDFIDLYQVHCWDAATP</sequence>